<sequence>MNQETINRLIEDILQLTEESGAVPEEMMAALSTIIVENLNVNGSNLLQVAVGEQELMVALRAAVPKPH</sequence>
<name>A0AAU7U4E9_9GAMM</name>
<keyword evidence="1" id="KW-0614">Plasmid</keyword>
<proteinExistence type="predicted"/>
<dbReference type="RefSeq" id="WP_350262790.1">
    <property type="nucleotide sequence ID" value="NZ_CP158295.1"/>
</dbReference>
<accession>A0AAU7U4E9</accession>
<reference evidence="1" key="1">
    <citation type="submission" date="2024-06" db="EMBL/GenBank/DDBJ databases">
        <title>Multiomics insights into the TNT degradation mechanism by Pantoea sp. BJ2 isolated from an ammunition destruction site.</title>
        <authorList>
            <person name="Luo J."/>
        </authorList>
    </citation>
    <scope>NUCLEOTIDE SEQUENCE</scope>
    <source>
        <strain evidence="1">BJ2</strain>
        <plasmid evidence="1">plasmindC</plasmid>
    </source>
</reference>
<organism evidence="1">
    <name type="scientific">Pantoea sp. BJ2</name>
    <dbReference type="NCBI Taxonomy" id="3141322"/>
    <lineage>
        <taxon>Bacteria</taxon>
        <taxon>Pseudomonadati</taxon>
        <taxon>Pseudomonadota</taxon>
        <taxon>Gammaproteobacteria</taxon>
        <taxon>Enterobacterales</taxon>
        <taxon>Erwiniaceae</taxon>
        <taxon>Pantoea</taxon>
    </lineage>
</organism>
<geneLocation type="plasmid" evidence="1">
    <name>plasmindC</name>
</geneLocation>
<dbReference type="AlphaFoldDB" id="A0AAU7U4E9"/>
<evidence type="ECO:0000313" key="1">
    <source>
        <dbReference type="EMBL" id="XBV47739.1"/>
    </source>
</evidence>
<dbReference type="EMBL" id="CP158295">
    <property type="protein sequence ID" value="XBV47739.1"/>
    <property type="molecule type" value="Genomic_DNA"/>
</dbReference>
<gene>
    <name evidence="1" type="ORF">AAF463_25235</name>
</gene>
<protein>
    <submittedName>
        <fullName evidence="1">Uncharacterized protein</fullName>
    </submittedName>
</protein>